<feature type="region of interest" description="Disordered" evidence="1">
    <location>
        <begin position="644"/>
        <end position="679"/>
    </location>
</feature>
<feature type="compositionally biased region" description="Basic and acidic residues" evidence="1">
    <location>
        <begin position="667"/>
        <end position="679"/>
    </location>
</feature>
<feature type="compositionally biased region" description="Low complexity" evidence="1">
    <location>
        <begin position="63"/>
        <end position="84"/>
    </location>
</feature>
<feature type="region of interest" description="Disordered" evidence="1">
    <location>
        <begin position="1"/>
        <end position="84"/>
    </location>
</feature>
<feature type="compositionally biased region" description="Basic and acidic residues" evidence="1">
    <location>
        <begin position="49"/>
        <end position="59"/>
    </location>
</feature>
<dbReference type="EMBL" id="BAABIC010000007">
    <property type="protein sequence ID" value="GAA4687627.1"/>
    <property type="molecule type" value="Genomic_DNA"/>
</dbReference>
<keyword evidence="3" id="KW-1185">Reference proteome</keyword>
<protein>
    <submittedName>
        <fullName evidence="2">Uncharacterized protein</fullName>
    </submittedName>
</protein>
<reference evidence="3" key="1">
    <citation type="journal article" date="2019" name="Int. J. Syst. Evol. Microbiol.">
        <title>The Global Catalogue of Microorganisms (GCM) 10K type strain sequencing project: providing services to taxonomists for standard genome sequencing and annotation.</title>
        <authorList>
            <consortium name="The Broad Institute Genomics Platform"/>
            <consortium name="The Broad Institute Genome Sequencing Center for Infectious Disease"/>
            <person name="Wu L."/>
            <person name="Ma J."/>
        </authorList>
    </citation>
    <scope>NUCLEOTIDE SEQUENCE [LARGE SCALE GENOMIC DNA]</scope>
    <source>
        <strain evidence="3">JCM 18055</strain>
    </source>
</reference>
<evidence type="ECO:0000313" key="2">
    <source>
        <dbReference type="EMBL" id="GAA4687627.1"/>
    </source>
</evidence>
<evidence type="ECO:0000256" key="1">
    <source>
        <dbReference type="SAM" id="MobiDB-lite"/>
    </source>
</evidence>
<dbReference type="RefSeq" id="WP_345380518.1">
    <property type="nucleotide sequence ID" value="NZ_BAABIC010000007.1"/>
</dbReference>
<organism evidence="2 3">
    <name type="scientific">Pseudonocardia yuanmonensis</name>
    <dbReference type="NCBI Taxonomy" id="1095914"/>
    <lineage>
        <taxon>Bacteria</taxon>
        <taxon>Bacillati</taxon>
        <taxon>Actinomycetota</taxon>
        <taxon>Actinomycetes</taxon>
        <taxon>Pseudonocardiales</taxon>
        <taxon>Pseudonocardiaceae</taxon>
        <taxon>Pseudonocardia</taxon>
    </lineage>
</organism>
<comment type="caution">
    <text evidence="2">The sequence shown here is derived from an EMBL/GenBank/DDBJ whole genome shotgun (WGS) entry which is preliminary data.</text>
</comment>
<dbReference type="Proteomes" id="UP001500325">
    <property type="component" value="Unassembled WGS sequence"/>
</dbReference>
<evidence type="ECO:0000313" key="3">
    <source>
        <dbReference type="Proteomes" id="UP001500325"/>
    </source>
</evidence>
<proteinExistence type="predicted"/>
<sequence length="679" mass="70113">MAEMRHVVRHLPTAGSGRAGEPEEEPVDGADGAGPGPDAPREASGLGDLVERLAERAADEAESSAPTDGSAAGPPPADAATLAAAEQVRARMEAGAAPAGLRRLAEALAGNDGAGSPAGAGAAVPLVPLVPRQRTAPDEHPAPLTDVVAAVRTESFLVLEGHRPEEVAAAVRDLARTGLRVAVTAAGLVRLDAVAPTVDRLPALTGPEQRELRLLLATATARREHAGREIPPPPAFPPVDEIRALCANASGSGPARGGAPDLLRDVLTTLDEPRLAAVAGVARAVRAALDALGPREGSWAWPLLANLVHSRHRPVFDALRATAAAALTIADRSRDLPLVTLAGPLPPHAGELLVDYREFLDSGGRARRRFRIGMQREVQPVLDLIRVGGQVPADARSVHAAVLHVDLATRLTAVDEGCRALLVPTPRDVGDLRALVAGLDRVDEAARAVGQLRHDVLFLHPTSPIAVPDLAAAERVATGILDVAEHGSAAEAAVRLDAIADGLAGSGPVEELVGGHRAAVEALRARDAEAYEAALAALAPARREAADQARCDELLARLRAEDPEAAGAYADGRGFVWSVPLEALLSRLPADDVLDAVVVLDAGELSVERLLVAAAAPRLLAVADSRAHPDEGGPTVLGALQRAAAPVVAPPRPPDPGGRVVRLPTARRPEAPRREQAGA</sequence>
<name>A0ABP8WFB5_9PSEU</name>
<gene>
    <name evidence="2" type="ORF">GCM10023215_24160</name>
</gene>
<accession>A0ABP8WFB5</accession>